<dbReference type="Proteomes" id="UP000008637">
    <property type="component" value="Chromosome"/>
</dbReference>
<keyword evidence="1" id="KW-0175">Coiled coil</keyword>
<sequence>MSGYQHNWLSLNLKASLLVGIAGLASVGAGSGVIFGGGSQDIRNSFSTVADPIVNPIRTGYENISSKVKELQSHGYNTGIDFKEWVDKNLSKSRIKTGWKAIETNIKSWGTQAYDISKTVVEKTGSFFSNWESNKELLYTIFTALGGSFSLVGSLFGTWDTSGESKLLLLWEVLQKEEFPQFLTHVSALTSKNPQLLSELKGDDIPDVLNAFRQDPSYVNETLSTLSGEDKVNRDRLMSALKLQSLMGKAQSILGRAKKLLQDSEKNKDEIAKVTKELESTIKELAGLIKSQEQADTKGSPQS</sequence>
<protein>
    <submittedName>
        <fullName evidence="3">Uncharacterized protein</fullName>
    </submittedName>
</protein>
<gene>
    <name evidence="3" type="ordered locus">HF1_06160</name>
</gene>
<dbReference type="AlphaFoldDB" id="E8ZHK3"/>
<keyword evidence="2" id="KW-1133">Transmembrane helix</keyword>
<keyword evidence="4" id="KW-1185">Reference proteome</keyword>
<evidence type="ECO:0000256" key="2">
    <source>
        <dbReference type="SAM" id="Phobius"/>
    </source>
</evidence>
<dbReference type="EMBL" id="FR773153">
    <property type="protein sequence ID" value="CBY92624.1"/>
    <property type="molecule type" value="Genomic_DNA"/>
</dbReference>
<reference evidence="3 4" key="1">
    <citation type="journal article" date="2011" name="J. Bacteriol.">
        <title>Complete genome sequence of Mycoplasma haemofelis, a hemotropic mycoplasma.</title>
        <authorList>
            <person name="Barker E.N."/>
            <person name="Helps C.R."/>
            <person name="Peters I.R."/>
            <person name="Darby A.C."/>
            <person name="Radford A.D."/>
            <person name="Tasker S."/>
        </authorList>
    </citation>
    <scope>NUCLEOTIDE SEQUENCE [LARGE SCALE GENOMIC DNA]</scope>
    <source>
        <strain evidence="3 4">Langford 1</strain>
    </source>
</reference>
<feature type="coiled-coil region" evidence="1">
    <location>
        <begin position="257"/>
        <end position="295"/>
    </location>
</feature>
<keyword evidence="2" id="KW-0812">Transmembrane</keyword>
<evidence type="ECO:0000313" key="3">
    <source>
        <dbReference type="EMBL" id="CBY92624.1"/>
    </source>
</evidence>
<keyword evidence="2" id="KW-0472">Membrane</keyword>
<dbReference type="KEGG" id="mha:HF1_06160"/>
<feature type="transmembrane region" description="Helical" evidence="2">
    <location>
        <begin position="137"/>
        <end position="159"/>
    </location>
</feature>
<proteinExistence type="predicted"/>
<feature type="transmembrane region" description="Helical" evidence="2">
    <location>
        <begin position="15"/>
        <end position="35"/>
    </location>
</feature>
<dbReference type="HOGENOM" id="CLU_1081051_0_0_14"/>
<name>E8ZHK3_MYCHL</name>
<organism evidence="3 4">
    <name type="scientific">Mycoplasma haemofelis (strain Langford 1)</name>
    <name type="common">Haemobartonella felis</name>
    <dbReference type="NCBI Taxonomy" id="941640"/>
    <lineage>
        <taxon>Bacteria</taxon>
        <taxon>Bacillati</taxon>
        <taxon>Mycoplasmatota</taxon>
        <taxon>Mollicutes</taxon>
        <taxon>Mycoplasmataceae</taxon>
        <taxon>Mycoplasma</taxon>
    </lineage>
</organism>
<evidence type="ECO:0000313" key="4">
    <source>
        <dbReference type="Proteomes" id="UP000008637"/>
    </source>
</evidence>
<evidence type="ECO:0000256" key="1">
    <source>
        <dbReference type="SAM" id="Coils"/>
    </source>
</evidence>
<accession>E8ZHK3</accession>